<dbReference type="PANTHER" id="PTHR31697:SF2">
    <property type="entry name" value="INTEGRATOR COMPLEX SUBUNIT 5"/>
    <property type="match status" value="1"/>
</dbReference>
<name>A0A9P1IG47_9PELO</name>
<evidence type="ECO:0000256" key="1">
    <source>
        <dbReference type="SAM" id="MobiDB-lite"/>
    </source>
</evidence>
<gene>
    <name evidence="4" type="ORF">CAMP_LOCUS7391</name>
</gene>
<organism evidence="4 5">
    <name type="scientific">Caenorhabditis angaria</name>
    <dbReference type="NCBI Taxonomy" id="860376"/>
    <lineage>
        <taxon>Eukaryota</taxon>
        <taxon>Metazoa</taxon>
        <taxon>Ecdysozoa</taxon>
        <taxon>Nematoda</taxon>
        <taxon>Chromadorea</taxon>
        <taxon>Rhabditida</taxon>
        <taxon>Rhabditina</taxon>
        <taxon>Rhabditomorpha</taxon>
        <taxon>Rhabditoidea</taxon>
        <taxon>Rhabditidae</taxon>
        <taxon>Peloderinae</taxon>
        <taxon>Caenorhabditis</taxon>
    </lineage>
</organism>
<sequence length="1069" mass="122640">MEVESPASPPPTLEEEKPKIDKENAVKNIPLVDDEEDEYVDDVGSELQERSKNESSIALSITEKYKHASNLYESFQDLVNCGDLNAIYRNRQVFINQKRSNLVRPALDVFRELPSSRPAVFYYVGLILHEYTHHSFNKIENPSHPVNPIQIRETITKFLDVFQKFVDETENRKGLADMLTFICNFCAELSGNNGGRPSMSQNKTPEAMLSFFLKWDQISKLIALMDNIIANLLEKSPEMCMKVLFDASRHGPHFNWIWLHIAINYPGSTITHLLKTGVEQIQKFIDEFKNPAIHQEYQQKFLAISDIFNFLMRKKSPELQETVRNMIIESLNSSNKNLSFLFFLKLVTNNMETLRNVVTSNSDLITTWNAIRATRQIATISDKATIILPNLSIGYGEFTKQVVSIMEPKTHAVFLEMMIALVYDKKVFDGENNPSTINSQKSLVQNCAPVLESMVDKLVQLAHSSTGNSTICPSQHPSIISFSFDEKLQFLIESFANHVDKSHSIIRHLHAIAIANGISKASEIVLRFLLTISHETPQFIYIMTAYITVTHKFFPKMMENVYSEFFAQKTIIEMSLPDDIDRSKLHLNLLNNLRILFEWDASLEESNPNSFLGFYPGNKIGSVLNIIMDDSLKFLNEETNLEKRLTMIRMTTKLLDAVCAVNSKKQSRKLLISISNWYKLMAQLALLLKCALLTVGRKNDAGITVFEELRTAILTFLYNGSLDAQLMKFVPIFTNFFIQACFSDAQILFGEKIVDDNLLDEQGINKSFDLVNLEAGPNVIQGLSKLKMHDNALDMMHSGQLKKRRRIGGDFEINDIKNMTEEEEERFEDEYQRIYVVLDAFRAMCTTGAQDIRLHNSKQIATILVDSICRDILSSEMKFDDWDIESEYIHRHVEIDRRISRSVFADGLMRMLSETRSFAFCLPILKSQLAVIISDAEKSSDRTRIGERTRDKLHRWILLASKAAIIPARFVYLCDLEQFTNSHETFLMLLEIWRFLQGRNLTISIIENYHKELLKGDVDEGLPNEKEGNDRATFDSVRLILQNHLVESYHLFPKLFATEYSALKINTIE</sequence>
<dbReference type="InterPro" id="IPR029444">
    <property type="entry name" value="INTS5_C"/>
</dbReference>
<dbReference type="AlphaFoldDB" id="A0A9P1IG47"/>
<dbReference type="InterPro" id="IPR029445">
    <property type="entry name" value="INTS5_N"/>
</dbReference>
<keyword evidence="5" id="KW-1185">Reference proteome</keyword>
<dbReference type="Pfam" id="PF14837">
    <property type="entry name" value="INTS5_N"/>
    <property type="match status" value="1"/>
</dbReference>
<dbReference type="EMBL" id="CANHGI010000003">
    <property type="protein sequence ID" value="CAI5444754.1"/>
    <property type="molecule type" value="Genomic_DNA"/>
</dbReference>
<protein>
    <submittedName>
        <fullName evidence="4">Uncharacterized protein</fullName>
    </submittedName>
</protein>
<dbReference type="Pfam" id="PF14838">
    <property type="entry name" value="INTS5_C"/>
    <property type="match status" value="1"/>
</dbReference>
<reference evidence="4" key="1">
    <citation type="submission" date="2022-11" db="EMBL/GenBank/DDBJ databases">
        <authorList>
            <person name="Kikuchi T."/>
        </authorList>
    </citation>
    <scope>NUCLEOTIDE SEQUENCE</scope>
    <source>
        <strain evidence="4">PS1010</strain>
    </source>
</reference>
<evidence type="ECO:0000259" key="2">
    <source>
        <dbReference type="Pfam" id="PF14837"/>
    </source>
</evidence>
<proteinExistence type="predicted"/>
<dbReference type="PANTHER" id="PTHR31697">
    <property type="entry name" value="INTEGRATOR COMPLEX SUBUNIT 5"/>
    <property type="match status" value="1"/>
</dbReference>
<feature type="region of interest" description="Disordered" evidence="1">
    <location>
        <begin position="1"/>
        <end position="28"/>
    </location>
</feature>
<evidence type="ECO:0000313" key="4">
    <source>
        <dbReference type="EMBL" id="CAI5444754.1"/>
    </source>
</evidence>
<feature type="domain" description="Integrator complex subunit 5 N-terminal" evidence="2">
    <location>
        <begin position="86"/>
        <end position="281"/>
    </location>
</feature>
<evidence type="ECO:0000259" key="3">
    <source>
        <dbReference type="Pfam" id="PF14838"/>
    </source>
</evidence>
<dbReference type="OrthoDB" id="69088at2759"/>
<evidence type="ECO:0000313" key="5">
    <source>
        <dbReference type="Proteomes" id="UP001152747"/>
    </source>
</evidence>
<accession>A0A9P1IG47</accession>
<dbReference type="Proteomes" id="UP001152747">
    <property type="component" value="Unassembled WGS sequence"/>
</dbReference>
<feature type="domain" description="Integrator complex subunit 5 C-terminal" evidence="3">
    <location>
        <begin position="300"/>
        <end position="998"/>
    </location>
</feature>
<feature type="compositionally biased region" description="Basic and acidic residues" evidence="1">
    <location>
        <begin position="14"/>
        <end position="25"/>
    </location>
</feature>
<dbReference type="GO" id="GO:0034472">
    <property type="term" value="P:snRNA 3'-end processing"/>
    <property type="evidence" value="ECO:0007669"/>
    <property type="project" value="TreeGrafter"/>
</dbReference>
<dbReference type="InterPro" id="IPR040316">
    <property type="entry name" value="INTS5"/>
</dbReference>
<comment type="caution">
    <text evidence="4">The sequence shown here is derived from an EMBL/GenBank/DDBJ whole genome shotgun (WGS) entry which is preliminary data.</text>
</comment>
<dbReference type="GO" id="GO:0032039">
    <property type="term" value="C:integrator complex"/>
    <property type="evidence" value="ECO:0007669"/>
    <property type="project" value="InterPro"/>
</dbReference>